<evidence type="ECO:0000313" key="8">
    <source>
        <dbReference type="EMBL" id="AAA67390.1"/>
    </source>
</evidence>
<feature type="transmembrane region" description="Helical" evidence="6">
    <location>
        <begin position="21"/>
        <end position="42"/>
    </location>
</feature>
<evidence type="ECO:0000256" key="5">
    <source>
        <dbReference type="ARBA" id="ARBA00023136"/>
    </source>
</evidence>
<proteinExistence type="predicted"/>
<evidence type="ECO:0000256" key="2">
    <source>
        <dbReference type="ARBA" id="ARBA00022967"/>
    </source>
</evidence>
<evidence type="ECO:0000256" key="1">
    <source>
        <dbReference type="ARBA" id="ARBA00022692"/>
    </source>
</evidence>
<keyword evidence="4" id="KW-0520">NAD</keyword>
<keyword evidence="1 6" id="KW-0812">Transmembrane</keyword>
<keyword evidence="3 6" id="KW-1133">Transmembrane helix</keyword>
<geneLocation type="mitochondrion" evidence="8"/>
<evidence type="ECO:0000256" key="4">
    <source>
        <dbReference type="ARBA" id="ARBA00023027"/>
    </source>
</evidence>
<feature type="transmembrane region" description="Helical" evidence="6">
    <location>
        <begin position="62"/>
        <end position="80"/>
    </location>
</feature>
<dbReference type="Pfam" id="PF01059">
    <property type="entry name" value="Oxidored_q5_N"/>
    <property type="match status" value="1"/>
</dbReference>
<organism evidence="8">
    <name type="scientific">Sceloporus grammicus</name>
    <name type="common">Mesquite lizard</name>
    <dbReference type="NCBI Taxonomy" id="36306"/>
    <lineage>
        <taxon>Eukaryota</taxon>
        <taxon>Metazoa</taxon>
        <taxon>Chordata</taxon>
        <taxon>Craniata</taxon>
        <taxon>Vertebrata</taxon>
        <taxon>Euteleostomi</taxon>
        <taxon>Lepidosauria</taxon>
        <taxon>Squamata</taxon>
        <taxon>Bifurcata</taxon>
        <taxon>Unidentata</taxon>
        <taxon>Episquamata</taxon>
        <taxon>Toxicofera</taxon>
        <taxon>Iguania</taxon>
        <taxon>Phrynosomatidae</taxon>
        <taxon>Phrynosomatinae</taxon>
        <taxon>Sceloporus</taxon>
    </lineage>
</organism>
<keyword evidence="5 6" id="KW-0472">Membrane</keyword>
<accession>Q35850</accession>
<name>Q35850_SCEGA</name>
<evidence type="ECO:0000259" key="7">
    <source>
        <dbReference type="Pfam" id="PF01059"/>
    </source>
</evidence>
<keyword evidence="8" id="KW-0496">Mitochondrion</keyword>
<dbReference type="InterPro" id="IPR000260">
    <property type="entry name" value="NADH4_N"/>
</dbReference>
<feature type="domain" description="NADH:ubiquinone oxidoreductase chain 4 N-terminal" evidence="7">
    <location>
        <begin position="1"/>
        <end position="81"/>
    </location>
</feature>
<protein>
    <submittedName>
        <fullName evidence="8">Presumptive protein 4</fullName>
    </submittedName>
</protein>
<sequence length="81" mass="8974">MLKVILPTLILAPTAMTTKPLYTFNLFTMYSTILALISLTWLKSSMNTEPTFSTPQLMVDPISAPLLVLSCWLLPLMVLAS</sequence>
<keyword evidence="2" id="KW-1278">Translocase</keyword>
<evidence type="ECO:0000256" key="6">
    <source>
        <dbReference type="SAM" id="Phobius"/>
    </source>
</evidence>
<evidence type="ECO:0000256" key="3">
    <source>
        <dbReference type="ARBA" id="ARBA00022989"/>
    </source>
</evidence>
<reference evidence="8" key="1">
    <citation type="journal article" date="1994" name="Syst. Biol.">
        <title>Mitochondrial DNA sequence divergence and phylogenetic relationships among eight chromosome races of the Sceloporus grammicus complex (Phrynosomatidae) in central Mexico.</title>
        <authorList>
            <person name="Arevalo E."/>
            <person name="Davis S.K."/>
            <person name="Sites J.W.Jr."/>
        </authorList>
    </citation>
    <scope>NUCLEOTIDE SEQUENCE</scope>
</reference>
<dbReference type="EMBL" id="L32581">
    <property type="protein sequence ID" value="AAA67390.1"/>
    <property type="molecule type" value="Genomic_DNA"/>
</dbReference>
<dbReference type="AlphaFoldDB" id="Q35850"/>